<comment type="similarity">
    <text evidence="2">Belongs to the short-chain dehydrogenases/reductases (SDR) family.</text>
</comment>
<dbReference type="Pfam" id="PF00106">
    <property type="entry name" value="adh_short"/>
    <property type="match status" value="1"/>
</dbReference>
<dbReference type="CDD" id="cd05356">
    <property type="entry name" value="17beta-HSD1_like_SDR_c"/>
    <property type="match status" value="1"/>
</dbReference>
<dbReference type="PANTHER" id="PTHR43899">
    <property type="entry name" value="RH59310P"/>
    <property type="match status" value="1"/>
</dbReference>
<dbReference type="InterPro" id="IPR002347">
    <property type="entry name" value="SDR_fam"/>
</dbReference>
<name>A0AAU9ITE4_9CILI</name>
<keyword evidence="3" id="KW-0560">Oxidoreductase</keyword>
<dbReference type="AlphaFoldDB" id="A0AAU9ITE4"/>
<dbReference type="GO" id="GO:0005783">
    <property type="term" value="C:endoplasmic reticulum"/>
    <property type="evidence" value="ECO:0007669"/>
    <property type="project" value="UniProtKB-SubCell"/>
</dbReference>
<dbReference type="PIRSF" id="PIRSF000126">
    <property type="entry name" value="11-beta-HSD1"/>
    <property type="match status" value="1"/>
</dbReference>
<evidence type="ECO:0000256" key="4">
    <source>
        <dbReference type="SAM" id="Phobius"/>
    </source>
</evidence>
<dbReference type="PROSITE" id="PS00061">
    <property type="entry name" value="ADH_SHORT"/>
    <property type="match status" value="1"/>
</dbReference>
<dbReference type="InterPro" id="IPR051019">
    <property type="entry name" value="VLCFA-Steroid_DH"/>
</dbReference>
<dbReference type="Proteomes" id="UP001162131">
    <property type="component" value="Unassembled WGS sequence"/>
</dbReference>
<dbReference type="EMBL" id="CAJZBQ010000016">
    <property type="protein sequence ID" value="CAG9316477.1"/>
    <property type="molecule type" value="Genomic_DNA"/>
</dbReference>
<gene>
    <name evidence="5" type="ORF">BSTOLATCC_MIC16589</name>
</gene>
<accession>A0AAU9ITE4</accession>
<evidence type="ECO:0000256" key="2">
    <source>
        <dbReference type="ARBA" id="ARBA00006484"/>
    </source>
</evidence>
<dbReference type="SUPFAM" id="SSF51735">
    <property type="entry name" value="NAD(P)-binding Rossmann-fold domains"/>
    <property type="match status" value="1"/>
</dbReference>
<dbReference type="PANTHER" id="PTHR43899:SF13">
    <property type="entry name" value="RH59310P"/>
    <property type="match status" value="1"/>
</dbReference>
<reference evidence="5" key="1">
    <citation type="submission" date="2021-09" db="EMBL/GenBank/DDBJ databases">
        <authorList>
            <consortium name="AG Swart"/>
            <person name="Singh M."/>
            <person name="Singh A."/>
            <person name="Seah K."/>
            <person name="Emmerich C."/>
        </authorList>
    </citation>
    <scope>NUCLEOTIDE SEQUENCE</scope>
    <source>
        <strain evidence="5">ATCC30299</strain>
    </source>
</reference>
<comment type="caution">
    <text evidence="5">The sequence shown here is derived from an EMBL/GenBank/DDBJ whole genome shotgun (WGS) entry which is preliminary data.</text>
</comment>
<protein>
    <submittedName>
        <fullName evidence="5">Uncharacterized protein</fullName>
    </submittedName>
</protein>
<organism evidence="5 6">
    <name type="scientific">Blepharisma stoltei</name>
    <dbReference type="NCBI Taxonomy" id="1481888"/>
    <lineage>
        <taxon>Eukaryota</taxon>
        <taxon>Sar</taxon>
        <taxon>Alveolata</taxon>
        <taxon>Ciliophora</taxon>
        <taxon>Postciliodesmatophora</taxon>
        <taxon>Heterotrichea</taxon>
        <taxon>Heterotrichida</taxon>
        <taxon>Blepharismidae</taxon>
        <taxon>Blepharisma</taxon>
    </lineage>
</organism>
<comment type="subcellular location">
    <subcellularLocation>
        <location evidence="1">Endoplasmic reticulum</location>
    </subcellularLocation>
</comment>
<dbReference type="InterPro" id="IPR020904">
    <property type="entry name" value="Sc_DH/Rdtase_CS"/>
</dbReference>
<evidence type="ECO:0000313" key="6">
    <source>
        <dbReference type="Proteomes" id="UP001162131"/>
    </source>
</evidence>
<dbReference type="Gene3D" id="3.40.50.720">
    <property type="entry name" value="NAD(P)-binding Rossmann-like Domain"/>
    <property type="match status" value="1"/>
</dbReference>
<dbReference type="PRINTS" id="PR00081">
    <property type="entry name" value="GDHRDH"/>
</dbReference>
<sequence>MLECIEYILFAFGLWTLIKGYLFAHYSFKSLRSNTDFSQYGLKSWALVTAPTDGIGLGFAEKLAFHGFNLVLVGRNYEKLMNLSKNLEQNFPIKTKSIVKDFSLSAKNSQEFFQDIKSQTEGLDISIVVNNVGYGADGPLHTVTEADLLNINSLNIWPVVCLTKLYIPGMLNRKNRSAIINLSSLLGTFPVPYGSCYSAGKSFISAFSLIVAEEACYLSRQKNTNIDVLTVTPGWVDTPLTKKYKNMPCLIKKEEHVEGVLKALGKVNYTSGHWKHQLQSIYAALFRDQASGSYAKKIKKVWKDSAK</sequence>
<evidence type="ECO:0000256" key="1">
    <source>
        <dbReference type="ARBA" id="ARBA00004240"/>
    </source>
</evidence>
<dbReference type="InterPro" id="IPR036291">
    <property type="entry name" value="NAD(P)-bd_dom_sf"/>
</dbReference>
<proteinExistence type="inferred from homology"/>
<keyword evidence="6" id="KW-1185">Reference proteome</keyword>
<feature type="transmembrane region" description="Helical" evidence="4">
    <location>
        <begin position="7"/>
        <end position="28"/>
    </location>
</feature>
<evidence type="ECO:0000256" key="3">
    <source>
        <dbReference type="ARBA" id="ARBA00023002"/>
    </source>
</evidence>
<evidence type="ECO:0000313" key="5">
    <source>
        <dbReference type="EMBL" id="CAG9316477.1"/>
    </source>
</evidence>
<keyword evidence="4" id="KW-0472">Membrane</keyword>
<keyword evidence="4" id="KW-0812">Transmembrane</keyword>
<keyword evidence="4" id="KW-1133">Transmembrane helix</keyword>
<dbReference type="GO" id="GO:0016491">
    <property type="term" value="F:oxidoreductase activity"/>
    <property type="evidence" value="ECO:0007669"/>
    <property type="project" value="UniProtKB-KW"/>
</dbReference>